<evidence type="ECO:0000313" key="2">
    <source>
        <dbReference type="Proteomes" id="UP000005732"/>
    </source>
</evidence>
<proteinExistence type="predicted"/>
<reference evidence="1 2" key="1">
    <citation type="submission" date="2012-02" db="EMBL/GenBank/DDBJ databases">
        <title>Improved High-Quality Draft Sequence of Rhizobium leguminosarum bv. trifolii WSM2297.</title>
        <authorList>
            <consortium name="US DOE Joint Genome Institute"/>
            <person name="Lucas S."/>
            <person name="Han J."/>
            <person name="Lapidus A."/>
            <person name="Cheng J.-F."/>
            <person name="Goodwin L."/>
            <person name="Pitluck S."/>
            <person name="Peters L."/>
            <person name="Ovchinnikova G."/>
            <person name="Zhang X."/>
            <person name="Detter J.C."/>
            <person name="Han C."/>
            <person name="Tapia R."/>
            <person name="Land M."/>
            <person name="Hauser L."/>
            <person name="Kyrpides N."/>
            <person name="Ivanova N."/>
            <person name="Pagani I."/>
            <person name="Brau L."/>
            <person name="Yates R."/>
            <person name="O'Hara G."/>
            <person name="Rui T."/>
            <person name="Howieson J."/>
            <person name="Reeve W."/>
            <person name="Woyke T."/>
        </authorList>
    </citation>
    <scope>NUCLEOTIDE SEQUENCE [LARGE SCALE GENOMIC DNA]</scope>
    <source>
        <strain evidence="1 2">WSM2297</strain>
    </source>
</reference>
<evidence type="ECO:0000313" key="1">
    <source>
        <dbReference type="EMBL" id="EJC79975.1"/>
    </source>
</evidence>
<dbReference type="RefSeq" id="WP_003580362.1">
    <property type="nucleotide sequence ID" value="NZ_JH719395.1"/>
</dbReference>
<dbReference type="AlphaFoldDB" id="J0CKC5"/>
<dbReference type="Proteomes" id="UP000005732">
    <property type="component" value="Unassembled WGS sequence"/>
</dbReference>
<dbReference type="OrthoDB" id="8373681at2"/>
<organism evidence="1 2">
    <name type="scientific">Rhizobium leguminosarum bv. trifolii WSM2297</name>
    <dbReference type="NCBI Taxonomy" id="754762"/>
    <lineage>
        <taxon>Bacteria</taxon>
        <taxon>Pseudomonadati</taxon>
        <taxon>Pseudomonadota</taxon>
        <taxon>Alphaproteobacteria</taxon>
        <taxon>Hyphomicrobiales</taxon>
        <taxon>Rhizobiaceae</taxon>
        <taxon>Rhizobium/Agrobacterium group</taxon>
        <taxon>Rhizobium</taxon>
    </lineage>
</organism>
<name>J0CKC5_RHILT</name>
<gene>
    <name evidence="1" type="ORF">Rleg4DRAFT_1581</name>
</gene>
<accession>J0CKC5</accession>
<dbReference type="HOGENOM" id="CLU_189975_0_0_5"/>
<sequence length="68" mass="7530">MNNVLEFRAECPHVETLPDCREALESAVMKIVGEAVGKGYQPAEAAMVIADIADDYILMLSRQPRHQS</sequence>
<protein>
    <submittedName>
        <fullName evidence="1">Uncharacterized protein</fullName>
    </submittedName>
</protein>
<dbReference type="EMBL" id="JH719395">
    <property type="protein sequence ID" value="EJC79975.1"/>
    <property type="molecule type" value="Genomic_DNA"/>
</dbReference>